<feature type="compositionally biased region" description="Basic and acidic residues" evidence="1">
    <location>
        <begin position="79"/>
        <end position="91"/>
    </location>
</feature>
<evidence type="ECO:0000256" key="1">
    <source>
        <dbReference type="SAM" id="MobiDB-lite"/>
    </source>
</evidence>
<reference evidence="4 5" key="1">
    <citation type="submission" date="2020-06" db="EMBL/GenBank/DDBJ databases">
        <title>Genome mining for natural products.</title>
        <authorList>
            <person name="Zhang B."/>
            <person name="Shi J."/>
            <person name="Ge H."/>
        </authorList>
    </citation>
    <scope>NUCLEOTIDE SEQUENCE [LARGE SCALE GENOMIC DNA]</scope>
    <source>
        <strain evidence="4 5">NA00687</strain>
    </source>
</reference>
<gene>
    <name evidence="4" type="ORF">HUT08_09655</name>
</gene>
<feature type="region of interest" description="Disordered" evidence="1">
    <location>
        <begin position="203"/>
        <end position="224"/>
    </location>
</feature>
<dbReference type="Pfam" id="PF03413">
    <property type="entry name" value="PepSY"/>
    <property type="match status" value="1"/>
</dbReference>
<dbReference type="InterPro" id="IPR025711">
    <property type="entry name" value="PepSY"/>
</dbReference>
<feature type="compositionally biased region" description="Low complexity" evidence="1">
    <location>
        <begin position="139"/>
        <end position="151"/>
    </location>
</feature>
<organism evidence="4 5">
    <name type="scientific">Streptomyces buecherae</name>
    <dbReference type="NCBI Taxonomy" id="2763006"/>
    <lineage>
        <taxon>Bacteria</taxon>
        <taxon>Bacillati</taxon>
        <taxon>Actinomycetota</taxon>
        <taxon>Actinomycetes</taxon>
        <taxon>Kitasatosporales</taxon>
        <taxon>Streptomycetaceae</taxon>
        <taxon>Streptomyces</taxon>
    </lineage>
</organism>
<feature type="domain" description="PepSY" evidence="3">
    <location>
        <begin position="210"/>
        <end position="268"/>
    </location>
</feature>
<evidence type="ECO:0000256" key="2">
    <source>
        <dbReference type="SAM" id="SignalP"/>
    </source>
</evidence>
<evidence type="ECO:0000313" key="4">
    <source>
        <dbReference type="EMBL" id="QKW49774.1"/>
    </source>
</evidence>
<dbReference type="EMBL" id="CP054929">
    <property type="protein sequence ID" value="QKW49774.1"/>
    <property type="molecule type" value="Genomic_DNA"/>
</dbReference>
<feature type="compositionally biased region" description="Low complexity" evidence="1">
    <location>
        <begin position="48"/>
        <end position="77"/>
    </location>
</feature>
<proteinExistence type="predicted"/>
<name>A0A7H8N5I3_9ACTN</name>
<keyword evidence="5" id="KW-1185">Reference proteome</keyword>
<feature type="compositionally biased region" description="Basic and acidic residues" evidence="1">
    <location>
        <begin position="114"/>
        <end position="131"/>
    </location>
</feature>
<keyword evidence="2" id="KW-0732">Signal</keyword>
<feature type="chain" id="PRO_5039131546" evidence="2">
    <location>
        <begin position="36"/>
        <end position="273"/>
    </location>
</feature>
<dbReference type="AlphaFoldDB" id="A0A7H8N5I3"/>
<protein>
    <submittedName>
        <fullName evidence="4">PepSY domain-containing protein</fullName>
    </submittedName>
</protein>
<dbReference type="Proteomes" id="UP000509303">
    <property type="component" value="Chromosome"/>
</dbReference>
<evidence type="ECO:0000313" key="5">
    <source>
        <dbReference type="Proteomes" id="UP000509303"/>
    </source>
</evidence>
<feature type="region of interest" description="Disordered" evidence="1">
    <location>
        <begin position="38"/>
        <end position="91"/>
    </location>
</feature>
<accession>A0A7H8N5I3</accession>
<dbReference type="RefSeq" id="WP_176161509.1">
    <property type="nucleotide sequence ID" value="NZ_CP054929.1"/>
</dbReference>
<evidence type="ECO:0000259" key="3">
    <source>
        <dbReference type="Pfam" id="PF03413"/>
    </source>
</evidence>
<dbReference type="Gene3D" id="3.10.450.40">
    <property type="match status" value="1"/>
</dbReference>
<feature type="signal peptide" evidence="2">
    <location>
        <begin position="1"/>
        <end position="35"/>
    </location>
</feature>
<sequence>MSRAYSPVPTPDRRPRPARLALTATCLAACVALLAGCGDDGGDGDGGDQASPTASATKASKAPSSPSQPGDSPSASGRLTDDQAERKALLPLARVDHAKAAETAVAKVPGGRLVDLELKGTSGDRDDKGTDDAPGGVGAADARAAGPSGTASPRARRAEWIAKVATKDGTAHRVRVDAGSGKVLDATAEADQDGDDKRELAAQLSKARRTPEQAAKAATDARRGTVTSVELGDDDAGALVWSVDVVTPRDWNKTTFAVDAVTGKVVGEHVDRD</sequence>
<feature type="region of interest" description="Disordered" evidence="1">
    <location>
        <begin position="103"/>
        <end position="156"/>
    </location>
</feature>